<gene>
    <name evidence="3" type="ORF">D5H75_20405</name>
</gene>
<dbReference type="InterPro" id="IPR036663">
    <property type="entry name" value="Fumarylacetoacetase_C_sf"/>
</dbReference>
<proteinExistence type="predicted"/>
<dbReference type="GO" id="GO:0008684">
    <property type="term" value="F:2-oxopent-4-enoate hydratase activity"/>
    <property type="evidence" value="ECO:0007669"/>
    <property type="project" value="TreeGrafter"/>
</dbReference>
<dbReference type="EMBL" id="QZEY01000007">
    <property type="protein sequence ID" value="RJL31399.1"/>
    <property type="molecule type" value="Genomic_DNA"/>
</dbReference>
<keyword evidence="1" id="KW-0456">Lyase</keyword>
<evidence type="ECO:0000313" key="4">
    <source>
        <dbReference type="Proteomes" id="UP000265768"/>
    </source>
</evidence>
<dbReference type="GO" id="GO:0005737">
    <property type="term" value="C:cytoplasm"/>
    <property type="evidence" value="ECO:0007669"/>
    <property type="project" value="TreeGrafter"/>
</dbReference>
<keyword evidence="4" id="KW-1185">Reference proteome</keyword>
<dbReference type="AlphaFoldDB" id="A0A3A4AS28"/>
<dbReference type="Pfam" id="PF01557">
    <property type="entry name" value="FAA_hydrolase"/>
    <property type="match status" value="1"/>
</dbReference>
<dbReference type="Proteomes" id="UP000265768">
    <property type="component" value="Unassembled WGS sequence"/>
</dbReference>
<protein>
    <submittedName>
        <fullName evidence="3">4-oxalocrotonate decarboxylase</fullName>
    </submittedName>
</protein>
<accession>A0A3A4AS28</accession>
<name>A0A3A4AS28_9ACTN</name>
<feature type="domain" description="Fumarylacetoacetase-like C-terminal" evidence="2">
    <location>
        <begin position="136"/>
        <end position="240"/>
    </location>
</feature>
<comment type="caution">
    <text evidence="3">The sequence shown here is derived from an EMBL/GenBank/DDBJ whole genome shotgun (WGS) entry which is preliminary data.</text>
</comment>
<reference evidence="3 4" key="1">
    <citation type="submission" date="2018-09" db="EMBL/GenBank/DDBJ databases">
        <title>YIM 75507 draft genome.</title>
        <authorList>
            <person name="Tang S."/>
            <person name="Feng Y."/>
        </authorList>
    </citation>
    <scope>NUCLEOTIDE SEQUENCE [LARGE SCALE GENOMIC DNA]</scope>
    <source>
        <strain evidence="3 4">YIM 75507</strain>
    </source>
</reference>
<dbReference type="PANTHER" id="PTHR30143:SF0">
    <property type="entry name" value="2-KETO-4-PENTENOATE HYDRATASE"/>
    <property type="match status" value="1"/>
</dbReference>
<dbReference type="SUPFAM" id="SSF56529">
    <property type="entry name" value="FAH"/>
    <property type="match status" value="1"/>
</dbReference>
<dbReference type="InterPro" id="IPR011234">
    <property type="entry name" value="Fumarylacetoacetase-like_C"/>
</dbReference>
<dbReference type="PANTHER" id="PTHR30143">
    <property type="entry name" value="ACID HYDRATASE"/>
    <property type="match status" value="1"/>
</dbReference>
<evidence type="ECO:0000259" key="2">
    <source>
        <dbReference type="Pfam" id="PF01557"/>
    </source>
</evidence>
<sequence length="243" mass="25531">MIDPVELAARLDEAARTPKAVPQPEQAFDVSTAYAAQRELLALRQARGERLAGVKMGFTSRAKMAQMGVSDLIWGRLTDAMRVPDGGTIDLSAYVHPRVEPEVAFLLGEGGSVEAVAPALEIIDSRYEDFRFSLESVIADNASSSGFVLGPWSPVPEGLENLGVVMSFDGVPVQVGSTAAILGDPRRALAGAVRLTRDAGLALEPGWVVLAGAATAAEALRPGVHVRAEVARLGAVEFSVEAS</sequence>
<evidence type="ECO:0000313" key="3">
    <source>
        <dbReference type="EMBL" id="RJL31399.1"/>
    </source>
</evidence>
<evidence type="ECO:0000256" key="1">
    <source>
        <dbReference type="ARBA" id="ARBA00023239"/>
    </source>
</evidence>
<organism evidence="3 4">
    <name type="scientific">Bailinhaonella thermotolerans</name>
    <dbReference type="NCBI Taxonomy" id="1070861"/>
    <lineage>
        <taxon>Bacteria</taxon>
        <taxon>Bacillati</taxon>
        <taxon>Actinomycetota</taxon>
        <taxon>Actinomycetes</taxon>
        <taxon>Streptosporangiales</taxon>
        <taxon>Streptosporangiaceae</taxon>
        <taxon>Bailinhaonella</taxon>
    </lineage>
</organism>
<dbReference type="Gene3D" id="3.90.850.10">
    <property type="entry name" value="Fumarylacetoacetase-like, C-terminal domain"/>
    <property type="match status" value="1"/>
</dbReference>
<dbReference type="RefSeq" id="WP_119928084.1">
    <property type="nucleotide sequence ID" value="NZ_QZEY01000007.1"/>
</dbReference>
<dbReference type="InterPro" id="IPR050772">
    <property type="entry name" value="Hydratase-Decarb/MhpD_sf"/>
</dbReference>
<dbReference type="OrthoDB" id="9792137at2"/>